<protein>
    <submittedName>
        <fullName evidence="1">Uncharacterized protein</fullName>
    </submittedName>
</protein>
<dbReference type="EMBL" id="PIPJ01000008">
    <property type="protein sequence ID" value="RUO19351.1"/>
    <property type="molecule type" value="Genomic_DNA"/>
</dbReference>
<keyword evidence="2" id="KW-1185">Reference proteome</keyword>
<dbReference type="RefSeq" id="WP_126767988.1">
    <property type="nucleotide sequence ID" value="NZ_PIPJ01000008.1"/>
</dbReference>
<name>A0A432VSM2_9GAMM</name>
<comment type="caution">
    <text evidence="1">The sequence shown here is derived from an EMBL/GenBank/DDBJ whole genome shotgun (WGS) entry which is preliminary data.</text>
</comment>
<dbReference type="InterPro" id="IPR010890">
    <property type="entry name" value="PriC"/>
</dbReference>
<proteinExistence type="predicted"/>
<dbReference type="Pfam" id="PF07445">
    <property type="entry name" value="PriC"/>
    <property type="match status" value="1"/>
</dbReference>
<dbReference type="InterPro" id="IPR038338">
    <property type="entry name" value="PriC_sf"/>
</dbReference>
<dbReference type="Proteomes" id="UP000288395">
    <property type="component" value="Unassembled WGS sequence"/>
</dbReference>
<evidence type="ECO:0000313" key="1">
    <source>
        <dbReference type="EMBL" id="RUO19351.1"/>
    </source>
</evidence>
<organism evidence="1 2">
    <name type="scientific">Aliidiomarina iranensis</name>
    <dbReference type="NCBI Taxonomy" id="1434071"/>
    <lineage>
        <taxon>Bacteria</taxon>
        <taxon>Pseudomonadati</taxon>
        <taxon>Pseudomonadota</taxon>
        <taxon>Gammaproteobacteria</taxon>
        <taxon>Alteromonadales</taxon>
        <taxon>Idiomarinaceae</taxon>
        <taxon>Aliidiomarina</taxon>
    </lineage>
</organism>
<dbReference type="AlphaFoldDB" id="A0A432VSM2"/>
<reference evidence="2" key="1">
    <citation type="journal article" date="2018" name="Front. Microbiol.">
        <title>Genome-Based Analysis Reveals the Taxonomy and Diversity of the Family Idiomarinaceae.</title>
        <authorList>
            <person name="Liu Y."/>
            <person name="Lai Q."/>
            <person name="Shao Z."/>
        </authorList>
    </citation>
    <scope>NUCLEOTIDE SEQUENCE [LARGE SCALE GENOMIC DNA]</scope>
    <source>
        <strain evidence="2">GBPy7</strain>
    </source>
</reference>
<sequence length="95" mass="10692">MVTETLMDTGSAAKIEAVFAKLRERAAHRPPELKREWFTQSLFKSRSYLVADYIAEAEVNALRLAEVGKDSPMYPLLHEVVDAQLVALVQALYRG</sequence>
<evidence type="ECO:0000313" key="2">
    <source>
        <dbReference type="Proteomes" id="UP000288395"/>
    </source>
</evidence>
<accession>A0A432VSM2</accession>
<gene>
    <name evidence="1" type="ORF">CWE08_10275</name>
</gene>
<dbReference type="Gene3D" id="1.20.1270.340">
    <property type="match status" value="1"/>
</dbReference>
<dbReference type="OrthoDB" id="6401135at2"/>